<dbReference type="InterPro" id="IPR013424">
    <property type="entry name" value="Ice-binding_C"/>
</dbReference>
<comment type="caution">
    <text evidence="2">The sequence shown here is derived from an EMBL/GenBank/DDBJ whole genome shotgun (WGS) entry which is preliminary data.</text>
</comment>
<evidence type="ECO:0000313" key="3">
    <source>
        <dbReference type="Proteomes" id="UP000318053"/>
    </source>
</evidence>
<protein>
    <recommendedName>
        <fullName evidence="1">Ice-binding protein C-terminal domain-containing protein</fullName>
    </recommendedName>
</protein>
<dbReference type="AlphaFoldDB" id="A0A5C5XR15"/>
<organism evidence="2 3">
    <name type="scientific">Allorhodopirellula solitaria</name>
    <dbReference type="NCBI Taxonomy" id="2527987"/>
    <lineage>
        <taxon>Bacteria</taxon>
        <taxon>Pseudomonadati</taxon>
        <taxon>Planctomycetota</taxon>
        <taxon>Planctomycetia</taxon>
        <taxon>Pirellulales</taxon>
        <taxon>Pirellulaceae</taxon>
        <taxon>Allorhodopirellula</taxon>
    </lineage>
</organism>
<name>A0A5C5XR15_9BACT</name>
<accession>A0A5C5XR15</accession>
<dbReference type="RefSeq" id="WP_186774965.1">
    <property type="nucleotide sequence ID" value="NZ_SJPK01000007.1"/>
</dbReference>
<evidence type="ECO:0000259" key="1">
    <source>
        <dbReference type="Pfam" id="PF07589"/>
    </source>
</evidence>
<keyword evidence="3" id="KW-1185">Reference proteome</keyword>
<proteinExistence type="predicted"/>
<feature type="domain" description="Ice-binding protein C-terminal" evidence="1">
    <location>
        <begin position="222"/>
        <end position="247"/>
    </location>
</feature>
<evidence type="ECO:0000313" key="2">
    <source>
        <dbReference type="EMBL" id="TWT65344.1"/>
    </source>
</evidence>
<dbReference type="Pfam" id="PF07589">
    <property type="entry name" value="PEP-CTERM"/>
    <property type="match status" value="1"/>
</dbReference>
<dbReference type="EMBL" id="SJPK01000007">
    <property type="protein sequence ID" value="TWT65344.1"/>
    <property type="molecule type" value="Genomic_DNA"/>
</dbReference>
<sequence>MKTFLSFNGPAVVLAGLCVVALTGVGHAGVINPEFEEFGALPAATFGGSGIDNSSVAVDRYASSYFNIENSRVTLGLSATPRFSQPALSNDGAGTFSAVTGAYSPSEPNTARWNVSFYISQEARFFPELYGYQLLYDFDPAADTDEDDLGRFDLTAFALGQNPFQGSENVGFGYLTINAPPLNTVPAYAPFDPNVRGEYTFSLVATNISGDEVARSTIIVNTVPEPATLAMFSLLTIGAAGAYRRRRKNRAAAC</sequence>
<gene>
    <name evidence="2" type="ORF">CA85_32560</name>
</gene>
<dbReference type="NCBIfam" id="TIGR02595">
    <property type="entry name" value="PEP_CTERM"/>
    <property type="match status" value="1"/>
</dbReference>
<reference evidence="2 3" key="1">
    <citation type="submission" date="2019-02" db="EMBL/GenBank/DDBJ databases">
        <title>Deep-cultivation of Planctomycetes and their phenomic and genomic characterization uncovers novel biology.</title>
        <authorList>
            <person name="Wiegand S."/>
            <person name="Jogler M."/>
            <person name="Boedeker C."/>
            <person name="Pinto D."/>
            <person name="Vollmers J."/>
            <person name="Rivas-Marin E."/>
            <person name="Kohn T."/>
            <person name="Peeters S.H."/>
            <person name="Heuer A."/>
            <person name="Rast P."/>
            <person name="Oberbeckmann S."/>
            <person name="Bunk B."/>
            <person name="Jeske O."/>
            <person name="Meyerdierks A."/>
            <person name="Storesund J.E."/>
            <person name="Kallscheuer N."/>
            <person name="Luecker S."/>
            <person name="Lage O.M."/>
            <person name="Pohl T."/>
            <person name="Merkel B.J."/>
            <person name="Hornburger P."/>
            <person name="Mueller R.-W."/>
            <person name="Bruemmer F."/>
            <person name="Labrenz M."/>
            <person name="Spormann A.M."/>
            <person name="Op Den Camp H."/>
            <person name="Overmann J."/>
            <person name="Amann R."/>
            <person name="Jetten M.S.M."/>
            <person name="Mascher T."/>
            <person name="Medema M.H."/>
            <person name="Devos D.P."/>
            <person name="Kaster A.-K."/>
            <person name="Ovreas L."/>
            <person name="Rohde M."/>
            <person name="Galperin M.Y."/>
            <person name="Jogler C."/>
        </authorList>
    </citation>
    <scope>NUCLEOTIDE SEQUENCE [LARGE SCALE GENOMIC DNA]</scope>
    <source>
        <strain evidence="2 3">CA85</strain>
    </source>
</reference>
<dbReference type="Proteomes" id="UP000318053">
    <property type="component" value="Unassembled WGS sequence"/>
</dbReference>